<dbReference type="PANTHER" id="PTHR43777">
    <property type="entry name" value="MOLYBDENUM COFACTOR CYTIDYLYLTRANSFERASE"/>
    <property type="match status" value="1"/>
</dbReference>
<dbReference type="PANTHER" id="PTHR43777:SF1">
    <property type="entry name" value="MOLYBDENUM COFACTOR CYTIDYLYLTRANSFERASE"/>
    <property type="match status" value="1"/>
</dbReference>
<dbReference type="Pfam" id="PF12804">
    <property type="entry name" value="NTP_transf_3"/>
    <property type="match status" value="1"/>
</dbReference>
<reference evidence="3 4" key="1">
    <citation type="journal article" date="2019" name="Int. J. Syst. Evol. Microbiol.">
        <title>The Global Catalogue of Microorganisms (GCM) 10K type strain sequencing project: providing services to taxonomists for standard genome sequencing and annotation.</title>
        <authorList>
            <consortium name="The Broad Institute Genomics Platform"/>
            <consortium name="The Broad Institute Genome Sequencing Center for Infectious Disease"/>
            <person name="Wu L."/>
            <person name="Ma J."/>
        </authorList>
    </citation>
    <scope>NUCLEOTIDE SEQUENCE [LARGE SCALE GENOMIC DNA]</scope>
    <source>
        <strain evidence="3 4">JCM 15896</strain>
    </source>
</reference>
<evidence type="ECO:0000256" key="1">
    <source>
        <dbReference type="ARBA" id="ARBA00022842"/>
    </source>
</evidence>
<name>A0ABN1LBL6_9ALTE</name>
<evidence type="ECO:0000313" key="4">
    <source>
        <dbReference type="Proteomes" id="UP001500359"/>
    </source>
</evidence>
<protein>
    <submittedName>
        <fullName evidence="3">Nucleotidyltransferase family protein</fullName>
    </submittedName>
</protein>
<dbReference type="EMBL" id="BAAAFD010000001">
    <property type="protein sequence ID" value="GAA0851864.1"/>
    <property type="molecule type" value="Genomic_DNA"/>
</dbReference>
<proteinExistence type="predicted"/>
<dbReference type="CDD" id="cd04182">
    <property type="entry name" value="GT_2_like_f"/>
    <property type="match status" value="1"/>
</dbReference>
<evidence type="ECO:0000259" key="2">
    <source>
        <dbReference type="Pfam" id="PF12804"/>
    </source>
</evidence>
<comment type="caution">
    <text evidence="3">The sequence shown here is derived from an EMBL/GenBank/DDBJ whole genome shotgun (WGS) entry which is preliminary data.</text>
</comment>
<gene>
    <name evidence="3" type="ORF">GCM10009114_00290</name>
</gene>
<dbReference type="SUPFAM" id="SSF53448">
    <property type="entry name" value="Nucleotide-diphospho-sugar transferases"/>
    <property type="match status" value="1"/>
</dbReference>
<dbReference type="Proteomes" id="UP001500359">
    <property type="component" value="Unassembled WGS sequence"/>
</dbReference>
<dbReference type="InterPro" id="IPR029044">
    <property type="entry name" value="Nucleotide-diphossugar_trans"/>
</dbReference>
<dbReference type="InterPro" id="IPR025877">
    <property type="entry name" value="MobA-like_NTP_Trfase"/>
</dbReference>
<dbReference type="RefSeq" id="WP_343855528.1">
    <property type="nucleotide sequence ID" value="NZ_BAAAFD010000001.1"/>
</dbReference>
<keyword evidence="4" id="KW-1185">Reference proteome</keyword>
<dbReference type="Gene3D" id="3.90.550.10">
    <property type="entry name" value="Spore Coat Polysaccharide Biosynthesis Protein SpsA, Chain A"/>
    <property type="match status" value="1"/>
</dbReference>
<feature type="domain" description="MobA-like NTP transferase" evidence="2">
    <location>
        <begin position="4"/>
        <end position="165"/>
    </location>
</feature>
<sequence>MLAGMVLAAGASSRFGAIKQLQSIDSQTMLNIAIEKLANITDNKMVVVLGANHEIIKASIPNQMAYTVAEDWQMGMAASIKQGLQHLIDHYGDKMSHLLILLADQVAIDLNSLQLLIRAQLQYPQQITAAKYNGILGAPAIFPKAFFANLATLSGQQGAKSIINQFIQQVNAVELPLAKIDIDTVQDLREWQTGANTQHSED</sequence>
<evidence type="ECO:0000313" key="3">
    <source>
        <dbReference type="EMBL" id="GAA0851864.1"/>
    </source>
</evidence>
<organism evidence="3 4">
    <name type="scientific">Aliiglaciecola litoralis</name>
    <dbReference type="NCBI Taxonomy" id="582857"/>
    <lineage>
        <taxon>Bacteria</taxon>
        <taxon>Pseudomonadati</taxon>
        <taxon>Pseudomonadota</taxon>
        <taxon>Gammaproteobacteria</taxon>
        <taxon>Alteromonadales</taxon>
        <taxon>Alteromonadaceae</taxon>
        <taxon>Aliiglaciecola</taxon>
    </lineage>
</organism>
<keyword evidence="1" id="KW-0460">Magnesium</keyword>
<accession>A0ABN1LBL6</accession>